<dbReference type="AlphaFoldDB" id="A0A1C6RDW9"/>
<dbReference type="PANTHER" id="PTHR43267">
    <property type="entry name" value="TRNA THREONYLCARBAMOYLADENOSINE DEHYDRATASE"/>
    <property type="match status" value="1"/>
</dbReference>
<dbReference type="InterPro" id="IPR000594">
    <property type="entry name" value="ThiF_NAD_FAD-bd"/>
</dbReference>
<evidence type="ECO:0000259" key="1">
    <source>
        <dbReference type="Pfam" id="PF00899"/>
    </source>
</evidence>
<dbReference type="InterPro" id="IPR045886">
    <property type="entry name" value="ThiF/MoeB/HesA"/>
</dbReference>
<feature type="domain" description="THIF-type NAD/FAD binding fold" evidence="1">
    <location>
        <begin position="31"/>
        <end position="263"/>
    </location>
</feature>
<dbReference type="RefSeq" id="WP_091336552.1">
    <property type="nucleotide sequence ID" value="NZ_FMHV01000002.1"/>
</dbReference>
<keyword evidence="3" id="KW-1185">Reference proteome</keyword>
<proteinExistence type="predicted"/>
<reference evidence="3" key="1">
    <citation type="submission" date="2016-06" db="EMBL/GenBank/DDBJ databases">
        <authorList>
            <person name="Varghese N."/>
            <person name="Submissions Spin"/>
        </authorList>
    </citation>
    <scope>NUCLEOTIDE SEQUENCE [LARGE SCALE GENOMIC DNA]</scope>
    <source>
        <strain evidence="3">DSM 45431</strain>
    </source>
</reference>
<protein>
    <submittedName>
        <fullName evidence="2">ThiF family protein</fullName>
    </submittedName>
</protein>
<dbReference type="PANTHER" id="PTHR43267:SF1">
    <property type="entry name" value="TRNA THREONYLCARBAMOYLADENOSINE DEHYDRATASE"/>
    <property type="match status" value="1"/>
</dbReference>
<evidence type="ECO:0000313" key="2">
    <source>
        <dbReference type="EMBL" id="SCL15254.1"/>
    </source>
</evidence>
<name>A0A1C6RDW9_9ACTN</name>
<dbReference type="GO" id="GO:0061503">
    <property type="term" value="F:tRNA threonylcarbamoyladenosine dehydratase"/>
    <property type="evidence" value="ECO:0007669"/>
    <property type="project" value="TreeGrafter"/>
</dbReference>
<dbReference type="GO" id="GO:0061504">
    <property type="term" value="P:cyclic threonylcarbamoyladenosine biosynthetic process"/>
    <property type="evidence" value="ECO:0007669"/>
    <property type="project" value="TreeGrafter"/>
</dbReference>
<dbReference type="EMBL" id="FMHV01000002">
    <property type="protein sequence ID" value="SCL15254.1"/>
    <property type="molecule type" value="Genomic_DNA"/>
</dbReference>
<dbReference type="InterPro" id="IPR035985">
    <property type="entry name" value="Ubiquitin-activating_enz"/>
</dbReference>
<dbReference type="Proteomes" id="UP000199413">
    <property type="component" value="Unassembled WGS sequence"/>
</dbReference>
<gene>
    <name evidence="2" type="ORF">GA0070624_0665</name>
</gene>
<sequence>MTRSVVDQDVTSPRAARALPPEEFHQIFVARNRGVVSTEDQARIAAAKILVAGCGSIGGSAVEPLVRLGFRRLVLADPGSYELTNLNRQNATVDDLGRNKAAVAAERARAINPHVEVEPVEQGVTEQTVDGLLAGVDVVIDGVDVTTRSGLAAKGLLHDRVRDRRLPLMTGWDLSGTQHVRVYDYRHERQLFGGAVTRQQLNEMPMWTLLARLVPARTVPRDLIGLIRRGLEQDGFTFPQLVQAADMFGVIAATLTARLVTGRPVPPSATVDVHGLTAPLHQRLRDRVRQPLEVASLLLDVTRASRRER</sequence>
<dbReference type="STRING" id="568872.GA0070624_0665"/>
<dbReference type="Pfam" id="PF00899">
    <property type="entry name" value="ThiF"/>
    <property type="match status" value="1"/>
</dbReference>
<dbReference type="Gene3D" id="3.40.50.720">
    <property type="entry name" value="NAD(P)-binding Rossmann-like Domain"/>
    <property type="match status" value="1"/>
</dbReference>
<accession>A0A1C6RDW9</accession>
<dbReference type="SUPFAM" id="SSF69572">
    <property type="entry name" value="Activating enzymes of the ubiquitin-like proteins"/>
    <property type="match status" value="1"/>
</dbReference>
<dbReference type="OrthoDB" id="5149792at2"/>
<organism evidence="2 3">
    <name type="scientific">Micromonospora rhizosphaerae</name>
    <dbReference type="NCBI Taxonomy" id="568872"/>
    <lineage>
        <taxon>Bacteria</taxon>
        <taxon>Bacillati</taxon>
        <taxon>Actinomycetota</taxon>
        <taxon>Actinomycetes</taxon>
        <taxon>Micromonosporales</taxon>
        <taxon>Micromonosporaceae</taxon>
        <taxon>Micromonospora</taxon>
    </lineage>
</organism>
<evidence type="ECO:0000313" key="3">
    <source>
        <dbReference type="Proteomes" id="UP000199413"/>
    </source>
</evidence>
<dbReference type="GO" id="GO:0008641">
    <property type="term" value="F:ubiquitin-like modifier activating enzyme activity"/>
    <property type="evidence" value="ECO:0007669"/>
    <property type="project" value="InterPro"/>
</dbReference>